<dbReference type="SMART" id="SM00419">
    <property type="entry name" value="HTH_CRP"/>
    <property type="match status" value="1"/>
</dbReference>
<dbReference type="Pfam" id="PF13545">
    <property type="entry name" value="HTH_Crp_2"/>
    <property type="match status" value="1"/>
</dbReference>
<feature type="domain" description="Cyclic nucleotide-binding" evidence="4">
    <location>
        <begin position="34"/>
        <end position="110"/>
    </location>
</feature>
<dbReference type="PANTHER" id="PTHR24567">
    <property type="entry name" value="CRP FAMILY TRANSCRIPTIONAL REGULATORY PROTEIN"/>
    <property type="match status" value="1"/>
</dbReference>
<accession>A0ABM5WKR8</accession>
<dbReference type="SUPFAM" id="SSF46785">
    <property type="entry name" value="Winged helix' DNA-binding domain"/>
    <property type="match status" value="1"/>
</dbReference>
<keyword evidence="3" id="KW-0804">Transcription</keyword>
<evidence type="ECO:0000313" key="7">
    <source>
        <dbReference type="Proteomes" id="UP000060277"/>
    </source>
</evidence>
<protein>
    <recommendedName>
        <fullName evidence="8">Crp/Fnr family transcriptional regulator</fullName>
    </recommendedName>
</protein>
<dbReference type="PANTHER" id="PTHR24567:SF74">
    <property type="entry name" value="HTH-TYPE TRANSCRIPTIONAL REGULATOR ARCR"/>
    <property type="match status" value="1"/>
</dbReference>
<evidence type="ECO:0000259" key="5">
    <source>
        <dbReference type="PROSITE" id="PS51063"/>
    </source>
</evidence>
<dbReference type="InterPro" id="IPR014710">
    <property type="entry name" value="RmlC-like_jellyroll"/>
</dbReference>
<dbReference type="InterPro" id="IPR050397">
    <property type="entry name" value="Env_Response_Regulators"/>
</dbReference>
<keyword evidence="2" id="KW-0238">DNA-binding</keyword>
<dbReference type="PROSITE" id="PS50042">
    <property type="entry name" value="CNMP_BINDING_3"/>
    <property type="match status" value="1"/>
</dbReference>
<dbReference type="Gene3D" id="2.60.120.10">
    <property type="entry name" value="Jelly Rolls"/>
    <property type="match status" value="1"/>
</dbReference>
<dbReference type="InterPro" id="IPR000595">
    <property type="entry name" value="cNMP-bd_dom"/>
</dbReference>
<name>A0ABM5WKR8_9BURK</name>
<dbReference type="InterPro" id="IPR018490">
    <property type="entry name" value="cNMP-bd_dom_sf"/>
</dbReference>
<reference evidence="7" key="1">
    <citation type="submission" date="2015-12" db="EMBL/GenBank/DDBJ databases">
        <title>Complete genome sequence of Pandoraea norimbergensis DSM 11628.</title>
        <authorList>
            <person name="Ee R."/>
            <person name="Lim Y.-L."/>
            <person name="Yong D."/>
            <person name="Yin W.-F."/>
            <person name="Chan K.-G."/>
        </authorList>
    </citation>
    <scope>NUCLEOTIDE SEQUENCE [LARGE SCALE GENOMIC DNA]</scope>
    <source>
        <strain evidence="7">DSM 11628</strain>
    </source>
</reference>
<dbReference type="CDD" id="cd00038">
    <property type="entry name" value="CAP_ED"/>
    <property type="match status" value="1"/>
</dbReference>
<dbReference type="EMBL" id="CP013480">
    <property type="protein sequence ID" value="ALS61066.1"/>
    <property type="molecule type" value="Genomic_DNA"/>
</dbReference>
<evidence type="ECO:0000259" key="4">
    <source>
        <dbReference type="PROSITE" id="PS50042"/>
    </source>
</evidence>
<evidence type="ECO:0000256" key="1">
    <source>
        <dbReference type="ARBA" id="ARBA00023015"/>
    </source>
</evidence>
<evidence type="ECO:0000256" key="3">
    <source>
        <dbReference type="ARBA" id="ARBA00023163"/>
    </source>
</evidence>
<dbReference type="InterPro" id="IPR012318">
    <property type="entry name" value="HTH_CRP"/>
</dbReference>
<gene>
    <name evidence="6" type="ORF">AT302_16120</name>
</gene>
<dbReference type="Pfam" id="PF00027">
    <property type="entry name" value="cNMP_binding"/>
    <property type="match status" value="1"/>
</dbReference>
<evidence type="ECO:0008006" key="8">
    <source>
        <dbReference type="Google" id="ProtNLM"/>
    </source>
</evidence>
<dbReference type="Proteomes" id="UP000060277">
    <property type="component" value="Chromosome"/>
</dbReference>
<dbReference type="InterPro" id="IPR036390">
    <property type="entry name" value="WH_DNA-bd_sf"/>
</dbReference>
<dbReference type="SUPFAM" id="SSF51206">
    <property type="entry name" value="cAMP-binding domain-like"/>
    <property type="match status" value="1"/>
</dbReference>
<evidence type="ECO:0000256" key="2">
    <source>
        <dbReference type="ARBA" id="ARBA00023125"/>
    </source>
</evidence>
<keyword evidence="1" id="KW-0805">Transcription regulation</keyword>
<organism evidence="6 7">
    <name type="scientific">Pandoraea norimbergensis</name>
    <dbReference type="NCBI Taxonomy" id="93219"/>
    <lineage>
        <taxon>Bacteria</taxon>
        <taxon>Pseudomonadati</taxon>
        <taxon>Pseudomonadota</taxon>
        <taxon>Betaproteobacteria</taxon>
        <taxon>Burkholderiales</taxon>
        <taxon>Burkholderiaceae</taxon>
        <taxon>Pandoraea</taxon>
    </lineage>
</organism>
<dbReference type="PROSITE" id="PS51063">
    <property type="entry name" value="HTH_CRP_2"/>
    <property type="match status" value="1"/>
</dbReference>
<dbReference type="RefSeq" id="WP_058377979.1">
    <property type="nucleotide sequence ID" value="NZ_CP013480.3"/>
</dbReference>
<sequence>MPTKKLALPTTQTWHLDDATADIWTQAAHLGHRKKYVKGTVIYRQGEQGFTFYFLLAGRVQVSIFQHDGAEFILEVMGPGSMFGESPAVEGDSRIATAITVEDAELIEFDIRAIFDAIPARPELAVSLMRIIALKQRVLASRIQYLALPKPEMRIGELLARLADLYGEVHEGRTLISIALTHEQIAAMTGATRVTVTRALKRLTDLGVIELKQRRIWVIDRSRLLG</sequence>
<feature type="domain" description="HTH crp-type" evidence="5">
    <location>
        <begin position="149"/>
        <end position="222"/>
    </location>
</feature>
<evidence type="ECO:0000313" key="6">
    <source>
        <dbReference type="EMBL" id="ALS61066.1"/>
    </source>
</evidence>
<keyword evidence="7" id="KW-1185">Reference proteome</keyword>
<dbReference type="SMART" id="SM00100">
    <property type="entry name" value="cNMP"/>
    <property type="match status" value="1"/>
</dbReference>
<proteinExistence type="predicted"/>